<accession>A0AAV2DSR5</accession>
<gene>
    <name evidence="1" type="ORF">LTRI10_LOCUS18176</name>
</gene>
<evidence type="ECO:0000313" key="1">
    <source>
        <dbReference type="EMBL" id="CAL1376448.1"/>
    </source>
</evidence>
<keyword evidence="2" id="KW-1185">Reference proteome</keyword>
<name>A0AAV2DSR5_9ROSI</name>
<dbReference type="EMBL" id="OZ034816">
    <property type="protein sequence ID" value="CAL1376448.1"/>
    <property type="molecule type" value="Genomic_DNA"/>
</dbReference>
<organism evidence="1 2">
    <name type="scientific">Linum trigynum</name>
    <dbReference type="NCBI Taxonomy" id="586398"/>
    <lineage>
        <taxon>Eukaryota</taxon>
        <taxon>Viridiplantae</taxon>
        <taxon>Streptophyta</taxon>
        <taxon>Embryophyta</taxon>
        <taxon>Tracheophyta</taxon>
        <taxon>Spermatophyta</taxon>
        <taxon>Magnoliopsida</taxon>
        <taxon>eudicotyledons</taxon>
        <taxon>Gunneridae</taxon>
        <taxon>Pentapetalae</taxon>
        <taxon>rosids</taxon>
        <taxon>fabids</taxon>
        <taxon>Malpighiales</taxon>
        <taxon>Linaceae</taxon>
        <taxon>Linum</taxon>
    </lineage>
</organism>
<reference evidence="1 2" key="1">
    <citation type="submission" date="2024-04" db="EMBL/GenBank/DDBJ databases">
        <authorList>
            <person name="Fracassetti M."/>
        </authorList>
    </citation>
    <scope>NUCLEOTIDE SEQUENCE [LARGE SCALE GENOMIC DNA]</scope>
</reference>
<sequence>MNIKSKVQWSKTATPSGNYTLQFQHLLNNTTSPFQLMPKLSKRASINAAMSNRDKLVIPKLEKNHSKIPI</sequence>
<dbReference type="Proteomes" id="UP001497516">
    <property type="component" value="Chromosome 3"/>
</dbReference>
<evidence type="ECO:0000313" key="2">
    <source>
        <dbReference type="Proteomes" id="UP001497516"/>
    </source>
</evidence>
<protein>
    <submittedName>
        <fullName evidence="1">Uncharacterized protein</fullName>
    </submittedName>
</protein>
<dbReference type="AlphaFoldDB" id="A0AAV2DSR5"/>
<proteinExistence type="predicted"/>